<accession>A0A556CCV6</accession>
<feature type="transmembrane region" description="Helical" evidence="1">
    <location>
        <begin position="107"/>
        <end position="132"/>
    </location>
</feature>
<dbReference type="OrthoDB" id="2717873at2"/>
<gene>
    <name evidence="2" type="ORF">FO013_13265</name>
</gene>
<keyword evidence="1" id="KW-0812">Transmembrane</keyword>
<keyword evidence="3" id="KW-1185">Reference proteome</keyword>
<keyword evidence="1" id="KW-0472">Membrane</keyword>
<evidence type="ECO:0000256" key="1">
    <source>
        <dbReference type="SAM" id="Phobius"/>
    </source>
</evidence>
<protein>
    <submittedName>
        <fullName evidence="2">Uncharacterized protein</fullName>
    </submittedName>
</protein>
<evidence type="ECO:0000313" key="3">
    <source>
        <dbReference type="Proteomes" id="UP000316406"/>
    </source>
</evidence>
<evidence type="ECO:0000313" key="2">
    <source>
        <dbReference type="EMBL" id="TSI15126.1"/>
    </source>
</evidence>
<dbReference type="Proteomes" id="UP000316406">
    <property type="component" value="Unassembled WGS sequence"/>
</dbReference>
<reference evidence="2 3" key="1">
    <citation type="submission" date="2019-07" db="EMBL/GenBank/DDBJ databases">
        <title>Draft genome sequence of Brevibacterium aurantiacum XU54 isolated from Xinjiang China.</title>
        <authorList>
            <person name="Xu X."/>
        </authorList>
    </citation>
    <scope>NUCLEOTIDE SEQUENCE [LARGE SCALE GENOMIC DNA]</scope>
    <source>
        <strain evidence="2 3">XU54</strain>
    </source>
</reference>
<dbReference type="AlphaFoldDB" id="A0A556CCV6"/>
<dbReference type="EMBL" id="VLTK01000007">
    <property type="protein sequence ID" value="TSI15126.1"/>
    <property type="molecule type" value="Genomic_DNA"/>
</dbReference>
<keyword evidence="1" id="KW-1133">Transmembrane helix</keyword>
<proteinExistence type="predicted"/>
<organism evidence="2 3">
    <name type="scientific">Brevibacterium aurantiacum</name>
    <dbReference type="NCBI Taxonomy" id="273384"/>
    <lineage>
        <taxon>Bacteria</taxon>
        <taxon>Bacillati</taxon>
        <taxon>Actinomycetota</taxon>
        <taxon>Actinomycetes</taxon>
        <taxon>Micrococcales</taxon>
        <taxon>Brevibacteriaceae</taxon>
        <taxon>Brevibacterium</taxon>
    </lineage>
</organism>
<feature type="transmembrane region" description="Helical" evidence="1">
    <location>
        <begin position="62"/>
        <end position="86"/>
    </location>
</feature>
<feature type="transmembrane region" description="Helical" evidence="1">
    <location>
        <begin position="152"/>
        <end position="178"/>
    </location>
</feature>
<sequence length="195" mass="21475">MLRKLLHLPPSQSDTQRPVPLWILRLAYTLPWLLLPPCLWRLPFAFHFEMGMQNQGTMPALWMSIPYVFGLSISTELAALLCIGLVRRWGEVAPTWLPLIGGRPVPALAAVVPAFVGGLALTALFTGVPVSHQETLTLAFGVQENVVFINGWWHALAAVCTAPLQFWGPIVLVLAFAYHLRRRAPAVDHLGEGAS</sequence>
<feature type="transmembrane region" description="Helical" evidence="1">
    <location>
        <begin position="21"/>
        <end position="42"/>
    </location>
</feature>
<comment type="caution">
    <text evidence="2">The sequence shown here is derived from an EMBL/GenBank/DDBJ whole genome shotgun (WGS) entry which is preliminary data.</text>
</comment>
<name>A0A556CCV6_BREAU</name>